<accession>A0A2U1M465</accession>
<name>A0A2U1M465_ARTAN</name>
<dbReference type="AlphaFoldDB" id="A0A2U1M465"/>
<dbReference type="PANTHER" id="PTHR35502">
    <property type="entry name" value="PROTEIN MICROTUBULE BINDING PROTEIN 2C"/>
    <property type="match status" value="1"/>
</dbReference>
<dbReference type="OrthoDB" id="1915670at2759"/>
<feature type="compositionally biased region" description="Polar residues" evidence="2">
    <location>
        <begin position="69"/>
        <end position="87"/>
    </location>
</feature>
<protein>
    <submittedName>
        <fullName evidence="3">Movement protein binding protein 2C</fullName>
    </submittedName>
</protein>
<comment type="caution">
    <text evidence="3">The sequence shown here is derived from an EMBL/GenBank/DDBJ whole genome shotgun (WGS) entry which is preliminary data.</text>
</comment>
<proteinExistence type="predicted"/>
<evidence type="ECO:0000256" key="1">
    <source>
        <dbReference type="SAM" id="Coils"/>
    </source>
</evidence>
<dbReference type="GO" id="GO:0008017">
    <property type="term" value="F:microtubule binding"/>
    <property type="evidence" value="ECO:0007669"/>
    <property type="project" value="InterPro"/>
</dbReference>
<keyword evidence="4" id="KW-1185">Reference proteome</keyword>
<organism evidence="3 4">
    <name type="scientific">Artemisia annua</name>
    <name type="common">Sweet wormwood</name>
    <dbReference type="NCBI Taxonomy" id="35608"/>
    <lineage>
        <taxon>Eukaryota</taxon>
        <taxon>Viridiplantae</taxon>
        <taxon>Streptophyta</taxon>
        <taxon>Embryophyta</taxon>
        <taxon>Tracheophyta</taxon>
        <taxon>Spermatophyta</taxon>
        <taxon>Magnoliopsida</taxon>
        <taxon>eudicotyledons</taxon>
        <taxon>Gunneridae</taxon>
        <taxon>Pentapetalae</taxon>
        <taxon>asterids</taxon>
        <taxon>campanulids</taxon>
        <taxon>Asterales</taxon>
        <taxon>Asteraceae</taxon>
        <taxon>Asteroideae</taxon>
        <taxon>Anthemideae</taxon>
        <taxon>Artemisiinae</taxon>
        <taxon>Artemisia</taxon>
    </lineage>
</organism>
<dbReference type="GO" id="GO:0010497">
    <property type="term" value="P:plasmodesmata-mediated intercellular transport"/>
    <property type="evidence" value="ECO:0007669"/>
    <property type="project" value="InterPro"/>
</dbReference>
<dbReference type="STRING" id="35608.A0A2U1M465"/>
<dbReference type="Proteomes" id="UP000245207">
    <property type="component" value="Unassembled WGS sequence"/>
</dbReference>
<reference evidence="3 4" key="1">
    <citation type="journal article" date="2018" name="Mol. Plant">
        <title>The genome of Artemisia annua provides insight into the evolution of Asteraceae family and artemisinin biosynthesis.</title>
        <authorList>
            <person name="Shen Q."/>
            <person name="Zhang L."/>
            <person name="Liao Z."/>
            <person name="Wang S."/>
            <person name="Yan T."/>
            <person name="Shi P."/>
            <person name="Liu M."/>
            <person name="Fu X."/>
            <person name="Pan Q."/>
            <person name="Wang Y."/>
            <person name="Lv Z."/>
            <person name="Lu X."/>
            <person name="Zhang F."/>
            <person name="Jiang W."/>
            <person name="Ma Y."/>
            <person name="Chen M."/>
            <person name="Hao X."/>
            <person name="Li L."/>
            <person name="Tang Y."/>
            <person name="Lv G."/>
            <person name="Zhou Y."/>
            <person name="Sun X."/>
            <person name="Brodelius P.E."/>
            <person name="Rose J.K.C."/>
            <person name="Tang K."/>
        </authorList>
    </citation>
    <scope>NUCLEOTIDE SEQUENCE [LARGE SCALE GENOMIC DNA]</scope>
    <source>
        <strain evidence="4">cv. Huhao1</strain>
        <tissue evidence="3">Leaf</tissue>
    </source>
</reference>
<evidence type="ECO:0000313" key="4">
    <source>
        <dbReference type="Proteomes" id="UP000245207"/>
    </source>
</evidence>
<feature type="coiled-coil region" evidence="1">
    <location>
        <begin position="124"/>
        <end position="227"/>
    </location>
</feature>
<dbReference type="InterPro" id="IPR040289">
    <property type="entry name" value="MBP2C"/>
</dbReference>
<evidence type="ECO:0000256" key="2">
    <source>
        <dbReference type="SAM" id="MobiDB-lite"/>
    </source>
</evidence>
<keyword evidence="1" id="KW-0175">Coiled coil</keyword>
<gene>
    <name evidence="3" type="ORF">CTI12_AA422700</name>
</gene>
<feature type="region of interest" description="Disordered" evidence="2">
    <location>
        <begin position="69"/>
        <end position="121"/>
    </location>
</feature>
<dbReference type="Gene3D" id="1.10.287.2610">
    <property type="match status" value="1"/>
</dbReference>
<sequence>MYQQQQQHFDLEQENVGFGGGEASSWLSGGEDLRPSTGNGNGNVTRLLYNDLVEIVPFVQSLIDQKANSSYTRRGSMIKTKTPSITKMTEGKSRNAQSIPGKKRRENGGNEQEGGGDGLSLFSNAVMTKEKEELAELREKVEDLQRQLLEKDETLKSAEASKHEISSIHSVLNQVKQQASEKEALLRSTQAQLADVKIKLADKQAAVEKLQWETMTSNQQVEKLQQDLIAIQGEMSSYTLLFEGLSIDNSDLSDQEHDVTPHFVHLPDTDDMDELETSKMKEAQEAYMAAVAAAKEKQDDDSITAAANARLHLQSFVLRS</sequence>
<dbReference type="EMBL" id="PKPP01006586">
    <property type="protein sequence ID" value="PWA56041.1"/>
    <property type="molecule type" value="Genomic_DNA"/>
</dbReference>
<evidence type="ECO:0000313" key="3">
    <source>
        <dbReference type="EMBL" id="PWA56041.1"/>
    </source>
</evidence>
<feature type="region of interest" description="Disordered" evidence="2">
    <location>
        <begin position="1"/>
        <end position="38"/>
    </location>
</feature>
<dbReference type="PANTHER" id="PTHR35502:SF2">
    <property type="entry name" value="PROTEIN MICROTUBULE BINDING PROTEIN 2C"/>
    <property type="match status" value="1"/>
</dbReference>